<dbReference type="RefSeq" id="WP_168448396.1">
    <property type="nucleotide sequence ID" value="NZ_JAAWWK010000001.1"/>
</dbReference>
<dbReference type="Pfam" id="PF11578">
    <property type="entry name" value="DUF3237"/>
    <property type="match status" value="1"/>
</dbReference>
<evidence type="ECO:0000256" key="1">
    <source>
        <dbReference type="HAMAP-Rule" id="MF_00775"/>
    </source>
</evidence>
<dbReference type="EMBL" id="JAAWWK010000001">
    <property type="protein sequence ID" value="NKI15838.1"/>
    <property type="molecule type" value="Genomic_DNA"/>
</dbReference>
<dbReference type="PANTHER" id="PTHR37315">
    <property type="entry name" value="UPF0311 PROTEIN BLR7842"/>
    <property type="match status" value="1"/>
</dbReference>
<sequence>MELKPLFSYRADLDKPIHIGSAAFGVRDILRIKGGEVWGDALSGKLLPAGGEFQLTDVNGYFRINVRLVIESSEGIPIYMHYTGVADMPPAFKAEVYRKGYSDFGDCYFMTQPRFECGHEKYQWLNNIVTVAEGRVAGASAVEYRVFECVHSLA</sequence>
<comment type="caution">
    <text evidence="2">The sequence shown here is derived from an EMBL/GenBank/DDBJ whole genome shotgun (WGS) entry which is preliminary data.</text>
</comment>
<evidence type="ECO:0000313" key="3">
    <source>
        <dbReference type="Proteomes" id="UP000765845"/>
    </source>
</evidence>
<name>A0ABX1G9L3_9GAMM</name>
<organism evidence="2 3">
    <name type="scientific">Spongiibacter thalassae</name>
    <dbReference type="NCBI Taxonomy" id="2721624"/>
    <lineage>
        <taxon>Bacteria</taxon>
        <taxon>Pseudomonadati</taxon>
        <taxon>Pseudomonadota</taxon>
        <taxon>Gammaproteobacteria</taxon>
        <taxon>Cellvibrionales</taxon>
        <taxon>Spongiibacteraceae</taxon>
        <taxon>Spongiibacter</taxon>
    </lineage>
</organism>
<proteinExistence type="inferred from homology"/>
<comment type="similarity">
    <text evidence="1">Belongs to the UPF0311 family.</text>
</comment>
<dbReference type="InterPro" id="IPR020915">
    <property type="entry name" value="UPF0311"/>
</dbReference>
<keyword evidence="3" id="KW-1185">Reference proteome</keyword>
<accession>A0ABX1G9L3</accession>
<protein>
    <recommendedName>
        <fullName evidence="1">UPF0311 protein HCU74_00245</fullName>
    </recommendedName>
</protein>
<dbReference type="HAMAP" id="MF_00775">
    <property type="entry name" value="UPF0311"/>
    <property type="match status" value="1"/>
</dbReference>
<evidence type="ECO:0000313" key="2">
    <source>
        <dbReference type="EMBL" id="NKI15838.1"/>
    </source>
</evidence>
<dbReference type="PANTHER" id="PTHR37315:SF1">
    <property type="entry name" value="UPF0311 PROTEIN BLR7842"/>
    <property type="match status" value="1"/>
</dbReference>
<gene>
    <name evidence="2" type="ORF">HCU74_00245</name>
</gene>
<reference evidence="2 3" key="1">
    <citation type="submission" date="2020-04" db="EMBL/GenBank/DDBJ databases">
        <authorList>
            <person name="Yoon J."/>
        </authorList>
    </citation>
    <scope>NUCLEOTIDE SEQUENCE [LARGE SCALE GENOMIC DNA]</scope>
    <source>
        <strain evidence="2 3">KMU-166</strain>
    </source>
</reference>
<dbReference type="Proteomes" id="UP000765845">
    <property type="component" value="Unassembled WGS sequence"/>
</dbReference>
<dbReference type="Gene3D" id="2.40.160.20">
    <property type="match status" value="1"/>
</dbReference>